<reference evidence="9" key="2">
    <citation type="submission" date="2023-06" db="EMBL/GenBank/DDBJ databases">
        <authorList>
            <person name="Ma L."/>
            <person name="Liu K.-W."/>
            <person name="Li Z."/>
            <person name="Hsiao Y.-Y."/>
            <person name="Qi Y."/>
            <person name="Fu T."/>
            <person name="Tang G."/>
            <person name="Zhang D."/>
            <person name="Sun W.-H."/>
            <person name="Liu D.-K."/>
            <person name="Li Y."/>
            <person name="Chen G.-Z."/>
            <person name="Liu X.-D."/>
            <person name="Liao X.-Y."/>
            <person name="Jiang Y.-T."/>
            <person name="Yu X."/>
            <person name="Hao Y."/>
            <person name="Huang J."/>
            <person name="Zhao X.-W."/>
            <person name="Ke S."/>
            <person name="Chen Y.-Y."/>
            <person name="Wu W.-L."/>
            <person name="Hsu J.-L."/>
            <person name="Lin Y.-F."/>
            <person name="Huang M.-D."/>
            <person name="Li C.-Y."/>
            <person name="Huang L."/>
            <person name="Wang Z.-W."/>
            <person name="Zhao X."/>
            <person name="Zhong W.-Y."/>
            <person name="Peng D.-H."/>
            <person name="Ahmad S."/>
            <person name="Lan S."/>
            <person name="Zhang J.-S."/>
            <person name="Tsai W.-C."/>
            <person name="Van De Peer Y."/>
            <person name="Liu Z.-J."/>
        </authorList>
    </citation>
    <scope>NUCLEOTIDE SEQUENCE</scope>
    <source>
        <strain evidence="9">CP</strain>
        <tissue evidence="9">Leaves</tissue>
    </source>
</reference>
<sequence>MVSMGLVTYRIYRALTQAFSPLLYLHLRYLRRLRRLEHPTRWPERFGTPSTTTTSTTTTKTLIWFHAVSLGEGMSAIPIIQHCLHRRPDDLSVLMTTTTTSAFEVIGGQLPSGVIHQFAPLDVPAAVDAFLGYWKPRAIFLMESELWPNLIMSASEKGIALALLNARISAKSFGRWSGPLALPLISLMLSKFSLISPLSTAEAIRFQLLCAPPFVINFAGDLKCVTGDFELSDKDKRVIEDLRLRLAGRPVWMAASIHKDEEEVVLWVHRVLMQTYPNLVTVVVPRHPHKGKQIALALRSQGLNVALKSNHETISSSTNFYVADTLGELRLFYRTTPIAVIGGSFLPKMAGHNISEAAAAGCAVLTGPYVGHFSHMIQEMQRLNPLSVRQVSGNVELAEALTELFDNSKFLEARQEAAKEACLTLSCGVVEKVWDLINSHVLKQT</sequence>
<dbReference type="FunFam" id="3.40.50.11720:FF:000001">
    <property type="entry name" value="3-deoxy-D-manno-octulosonic acid transferase"/>
    <property type="match status" value="1"/>
</dbReference>
<comment type="similarity">
    <text evidence="1">Belongs to the glycosyltransferase group 1 family. Glycosyltransferase 30 subfamily.</text>
</comment>
<dbReference type="InterPro" id="IPR038107">
    <property type="entry name" value="Glycos_transf_N_sf"/>
</dbReference>
<dbReference type="InterPro" id="IPR007507">
    <property type="entry name" value="Glycos_transf_N"/>
</dbReference>
<feature type="site" description="Transition state stabilizer" evidence="7">
    <location>
        <position position="143"/>
    </location>
</feature>
<dbReference type="GO" id="GO:0009245">
    <property type="term" value="P:lipid A biosynthetic process"/>
    <property type="evidence" value="ECO:0007669"/>
    <property type="project" value="TreeGrafter"/>
</dbReference>
<dbReference type="Gene3D" id="3.40.50.11720">
    <property type="entry name" value="3-Deoxy-D-manno-octulosonic-acid transferase, N-terminal domain"/>
    <property type="match status" value="1"/>
</dbReference>
<keyword evidence="10" id="KW-1185">Reference proteome</keyword>
<proteinExistence type="inferred from homology"/>
<dbReference type="GO" id="GO:0043842">
    <property type="term" value="F:Kdo transferase activity"/>
    <property type="evidence" value="ECO:0007669"/>
    <property type="project" value="UniProtKB-EC"/>
</dbReference>
<evidence type="ECO:0000256" key="6">
    <source>
        <dbReference type="PIRSR" id="PIRSR639901-1"/>
    </source>
</evidence>
<evidence type="ECO:0000256" key="1">
    <source>
        <dbReference type="ARBA" id="ARBA00006380"/>
    </source>
</evidence>
<dbReference type="Gene3D" id="3.40.50.2000">
    <property type="entry name" value="Glycogen Phosphorylase B"/>
    <property type="match status" value="1"/>
</dbReference>
<keyword evidence="3" id="KW-0808">Transferase</keyword>
<organism evidence="9 10">
    <name type="scientific">Acorus calamus</name>
    <name type="common">Sweet flag</name>
    <dbReference type="NCBI Taxonomy" id="4465"/>
    <lineage>
        <taxon>Eukaryota</taxon>
        <taxon>Viridiplantae</taxon>
        <taxon>Streptophyta</taxon>
        <taxon>Embryophyta</taxon>
        <taxon>Tracheophyta</taxon>
        <taxon>Spermatophyta</taxon>
        <taxon>Magnoliopsida</taxon>
        <taxon>Liliopsida</taxon>
        <taxon>Acoraceae</taxon>
        <taxon>Acorus</taxon>
    </lineage>
</organism>
<evidence type="ECO:0000313" key="9">
    <source>
        <dbReference type="EMBL" id="KAK1300603.1"/>
    </source>
</evidence>
<protein>
    <recommendedName>
        <fullName evidence="2">lipid IVA 3-deoxy-D-manno-octulosonic acid transferase</fullName>
        <ecNumber evidence="2">2.4.99.12</ecNumber>
    </recommendedName>
    <alternativeName>
        <fullName evidence="4">Lipid IV(A) 3-deoxy-D-manno-octulosonic acid transferase</fullName>
    </alternativeName>
</protein>
<gene>
    <name evidence="9" type="ORF">QJS10_CPB13g00814</name>
</gene>
<feature type="domain" description="3-deoxy-D-manno-octulosonic-acid transferase N-terminal" evidence="8">
    <location>
        <begin position="41"/>
        <end position="224"/>
    </location>
</feature>
<name>A0AAV9DJB0_ACOCL</name>
<dbReference type="FunFam" id="3.40.50.2000:FF:000032">
    <property type="entry name" value="3-deoxy-D-manno-octulosonic acid transferase"/>
    <property type="match status" value="1"/>
</dbReference>
<dbReference type="Pfam" id="PF04413">
    <property type="entry name" value="Glycos_transf_N"/>
    <property type="match status" value="1"/>
</dbReference>
<accession>A0AAV9DJB0</accession>
<evidence type="ECO:0000259" key="8">
    <source>
        <dbReference type="Pfam" id="PF04413"/>
    </source>
</evidence>
<evidence type="ECO:0000256" key="2">
    <source>
        <dbReference type="ARBA" id="ARBA00012621"/>
    </source>
</evidence>
<comment type="caution">
    <text evidence="9">The sequence shown here is derived from an EMBL/GenBank/DDBJ whole genome shotgun (WGS) entry which is preliminary data.</text>
</comment>
<evidence type="ECO:0000256" key="4">
    <source>
        <dbReference type="ARBA" id="ARBA00031445"/>
    </source>
</evidence>
<dbReference type="GO" id="GO:0005886">
    <property type="term" value="C:plasma membrane"/>
    <property type="evidence" value="ECO:0007669"/>
    <property type="project" value="TreeGrafter"/>
</dbReference>
<dbReference type="PANTHER" id="PTHR42755:SF1">
    <property type="entry name" value="3-DEOXY-D-MANNO-OCTULOSONIC ACID TRANSFERASE, MITOCHONDRIAL-RELATED"/>
    <property type="match status" value="1"/>
</dbReference>
<evidence type="ECO:0000256" key="7">
    <source>
        <dbReference type="PIRSR" id="PIRSR639901-2"/>
    </source>
</evidence>
<evidence type="ECO:0000256" key="5">
    <source>
        <dbReference type="ARBA" id="ARBA00049183"/>
    </source>
</evidence>
<dbReference type="EMBL" id="JAUJYO010000013">
    <property type="protein sequence ID" value="KAK1300603.1"/>
    <property type="molecule type" value="Genomic_DNA"/>
</dbReference>
<dbReference type="InterPro" id="IPR039901">
    <property type="entry name" value="Kdotransferase"/>
</dbReference>
<evidence type="ECO:0000313" key="10">
    <source>
        <dbReference type="Proteomes" id="UP001180020"/>
    </source>
</evidence>
<dbReference type="Proteomes" id="UP001180020">
    <property type="component" value="Unassembled WGS sequence"/>
</dbReference>
<dbReference type="EC" id="2.4.99.12" evidence="2"/>
<reference evidence="9" key="1">
    <citation type="journal article" date="2023" name="Nat. Commun.">
        <title>Diploid and tetraploid genomes of Acorus and the evolution of monocots.</title>
        <authorList>
            <person name="Ma L."/>
            <person name="Liu K.W."/>
            <person name="Li Z."/>
            <person name="Hsiao Y.Y."/>
            <person name="Qi Y."/>
            <person name="Fu T."/>
            <person name="Tang G.D."/>
            <person name="Zhang D."/>
            <person name="Sun W.H."/>
            <person name="Liu D.K."/>
            <person name="Li Y."/>
            <person name="Chen G.Z."/>
            <person name="Liu X.D."/>
            <person name="Liao X.Y."/>
            <person name="Jiang Y.T."/>
            <person name="Yu X."/>
            <person name="Hao Y."/>
            <person name="Huang J."/>
            <person name="Zhao X.W."/>
            <person name="Ke S."/>
            <person name="Chen Y.Y."/>
            <person name="Wu W.L."/>
            <person name="Hsu J.L."/>
            <person name="Lin Y.F."/>
            <person name="Huang M.D."/>
            <person name="Li C.Y."/>
            <person name="Huang L."/>
            <person name="Wang Z.W."/>
            <person name="Zhao X."/>
            <person name="Zhong W.Y."/>
            <person name="Peng D.H."/>
            <person name="Ahmad S."/>
            <person name="Lan S."/>
            <person name="Zhang J.S."/>
            <person name="Tsai W.C."/>
            <person name="Van de Peer Y."/>
            <person name="Liu Z.J."/>
        </authorList>
    </citation>
    <scope>NUCLEOTIDE SEQUENCE</scope>
    <source>
        <strain evidence="9">CP</strain>
    </source>
</reference>
<comment type="catalytic activity">
    <reaction evidence="5">
        <text>lipid IVA (E. coli) + CMP-3-deoxy-beta-D-manno-octulosonate = alpha-Kdo-(2-&gt;6)-lipid IVA (E. coli) + CMP + H(+)</text>
        <dbReference type="Rhea" id="RHEA:28066"/>
        <dbReference type="ChEBI" id="CHEBI:15378"/>
        <dbReference type="ChEBI" id="CHEBI:58603"/>
        <dbReference type="ChEBI" id="CHEBI:60364"/>
        <dbReference type="ChEBI" id="CHEBI:60377"/>
        <dbReference type="ChEBI" id="CHEBI:85987"/>
        <dbReference type="EC" id="2.4.99.12"/>
    </reaction>
</comment>
<evidence type="ECO:0000256" key="3">
    <source>
        <dbReference type="ARBA" id="ARBA00022679"/>
    </source>
</evidence>
<feature type="active site" description="Proton acceptor" evidence="6">
    <location>
        <position position="72"/>
    </location>
</feature>
<dbReference type="PANTHER" id="PTHR42755">
    <property type="entry name" value="3-DEOXY-MANNO-OCTULOSONATE CYTIDYLYLTRANSFERASE"/>
    <property type="match status" value="1"/>
</dbReference>
<feature type="site" description="Transition state stabilizer" evidence="7">
    <location>
        <position position="223"/>
    </location>
</feature>
<dbReference type="AlphaFoldDB" id="A0AAV9DJB0"/>